<dbReference type="EMBL" id="BMYQ01000001">
    <property type="protein sequence ID" value="GGW21488.1"/>
    <property type="molecule type" value="Genomic_DNA"/>
</dbReference>
<keyword evidence="2" id="KW-1185">Reference proteome</keyword>
<protein>
    <submittedName>
        <fullName evidence="1">Uncharacterized protein</fullName>
    </submittedName>
</protein>
<dbReference type="RefSeq" id="WP_189631947.1">
    <property type="nucleotide sequence ID" value="NZ_BMYQ01000001.1"/>
</dbReference>
<accession>A0A918IKX4</accession>
<reference evidence="1" key="1">
    <citation type="journal article" date="2014" name="Int. J. Syst. Evol. Microbiol.">
        <title>Complete genome sequence of Corynebacterium casei LMG S-19264T (=DSM 44701T), isolated from a smear-ripened cheese.</title>
        <authorList>
            <consortium name="US DOE Joint Genome Institute (JGI-PGF)"/>
            <person name="Walter F."/>
            <person name="Albersmeier A."/>
            <person name="Kalinowski J."/>
            <person name="Ruckert C."/>
        </authorList>
    </citation>
    <scope>NUCLEOTIDE SEQUENCE</scope>
    <source>
        <strain evidence="1">KCTC 23714</strain>
    </source>
</reference>
<organism evidence="1 2">
    <name type="scientific">Gemmobacter lanyuensis</name>
    <dbReference type="NCBI Taxonomy" id="1054497"/>
    <lineage>
        <taxon>Bacteria</taxon>
        <taxon>Pseudomonadati</taxon>
        <taxon>Pseudomonadota</taxon>
        <taxon>Alphaproteobacteria</taxon>
        <taxon>Rhodobacterales</taxon>
        <taxon>Paracoccaceae</taxon>
        <taxon>Gemmobacter</taxon>
    </lineage>
</organism>
<evidence type="ECO:0000313" key="1">
    <source>
        <dbReference type="EMBL" id="GGW21488.1"/>
    </source>
</evidence>
<name>A0A918IKX4_9RHOB</name>
<comment type="caution">
    <text evidence="1">The sequence shown here is derived from an EMBL/GenBank/DDBJ whole genome shotgun (WGS) entry which is preliminary data.</text>
</comment>
<dbReference type="AlphaFoldDB" id="A0A918IKX4"/>
<dbReference type="Proteomes" id="UP000628984">
    <property type="component" value="Unassembled WGS sequence"/>
</dbReference>
<evidence type="ECO:0000313" key="2">
    <source>
        <dbReference type="Proteomes" id="UP000628984"/>
    </source>
</evidence>
<sequence>MSLSVSPSLSAQRWLEPSQAQIFAEILDLCALARRASDAQTLRLTHLAPALRMLQHEFVTAGIDCPPPEAGQDDQPVSSSIMRLHNPNSTNSDSVSVGVPVVDAEGLLAVVELHDARTDVMSGRQTQVLTLYGRLLAAQLRRLVALGVGVPAQMLALIEQVQDHDEAAASRVLTGLLHLAAGQSPSMVEVTALRIAGLAELSGNQVNLTIEGRNVLARAGISRLPTNGQAAAQALEASLSSLPPARPLPTWTAFARLVVNEAEFDIAEAGEDEPLAFRAAGANSDWAPLSHNLADGWPDIAAEVLALTTDVTRHYAVMHMIRRRDVAVTEVAEIYDLHGLSWSIRPGEDGHEICVLGQDWQPLRNEVDPSRLDGMDRTRERALCALTQLWPDLADRIGPDVRSWSRRMAAAAKVSPLMNSAA</sequence>
<reference evidence="1" key="2">
    <citation type="submission" date="2020-09" db="EMBL/GenBank/DDBJ databases">
        <authorList>
            <person name="Sun Q."/>
            <person name="Kim S."/>
        </authorList>
    </citation>
    <scope>NUCLEOTIDE SEQUENCE</scope>
    <source>
        <strain evidence="1">KCTC 23714</strain>
    </source>
</reference>
<proteinExistence type="predicted"/>
<gene>
    <name evidence="1" type="ORF">GCM10011452_02050</name>
</gene>